<dbReference type="Gene3D" id="3.90.230.10">
    <property type="entry name" value="Creatinase/methionine aminopeptidase superfamily"/>
    <property type="match status" value="1"/>
</dbReference>
<dbReference type="EMBL" id="CP137578">
    <property type="protein sequence ID" value="WOX27018.1"/>
    <property type="molecule type" value="Genomic_DNA"/>
</dbReference>
<protein>
    <submittedName>
        <fullName evidence="3">Aminopeptidase P family protein</fullName>
    </submittedName>
    <submittedName>
        <fullName evidence="4">Xaa-Pro peptidase family protein</fullName>
    </submittedName>
</protein>
<dbReference type="PANTHER" id="PTHR46112:SF3">
    <property type="entry name" value="AMINOPEPTIDASE YPDF"/>
    <property type="match status" value="1"/>
</dbReference>
<evidence type="ECO:0000313" key="6">
    <source>
        <dbReference type="Proteomes" id="UP001304419"/>
    </source>
</evidence>
<name>A0A8I2H559_9GAMM</name>
<dbReference type="SUPFAM" id="SSF55920">
    <property type="entry name" value="Creatinase/aminopeptidase"/>
    <property type="match status" value="1"/>
</dbReference>
<dbReference type="AlphaFoldDB" id="A0A8I2H559"/>
<dbReference type="EMBL" id="WEIA01000001">
    <property type="protein sequence ID" value="NLR20401.1"/>
    <property type="molecule type" value="Genomic_DNA"/>
</dbReference>
<dbReference type="RefSeq" id="WP_193521492.1">
    <property type="nucleotide sequence ID" value="NZ_CBCSDF010000006.1"/>
</dbReference>
<reference evidence="3" key="1">
    <citation type="submission" date="2019-10" db="EMBL/GenBank/DDBJ databases">
        <authorList>
            <person name="Paulsen S."/>
        </authorList>
    </citation>
    <scope>NUCLEOTIDE SEQUENCE</scope>
    <source>
        <strain evidence="3">LMG 19692</strain>
    </source>
</reference>
<dbReference type="Pfam" id="PF00557">
    <property type="entry name" value="Peptidase_M24"/>
    <property type="match status" value="1"/>
</dbReference>
<reference evidence="4 6" key="2">
    <citation type="submission" date="2023-10" db="EMBL/GenBank/DDBJ databases">
        <title>To unveil natural product biosynthetic capacity in Pseudoalteromonas.</title>
        <authorList>
            <person name="Wang J."/>
        </authorList>
    </citation>
    <scope>NUCLEOTIDE SEQUENCE [LARGE SCALE GENOMIC DNA]</scope>
    <source>
        <strain evidence="4 6">DSM 15914</strain>
    </source>
</reference>
<proteinExistence type="predicted"/>
<keyword evidence="3" id="KW-0378">Hydrolase</keyword>
<dbReference type="Pfam" id="PF01321">
    <property type="entry name" value="Creatinase_N"/>
    <property type="match status" value="1"/>
</dbReference>
<evidence type="ECO:0000313" key="5">
    <source>
        <dbReference type="Proteomes" id="UP000646877"/>
    </source>
</evidence>
<feature type="domain" description="Peptidase M24" evidence="1">
    <location>
        <begin position="143"/>
        <end position="345"/>
    </location>
</feature>
<dbReference type="InterPro" id="IPR036005">
    <property type="entry name" value="Creatinase/aminopeptidase-like"/>
</dbReference>
<feature type="domain" description="Creatinase N-terminal" evidence="2">
    <location>
        <begin position="8"/>
        <end position="135"/>
    </location>
</feature>
<dbReference type="InterPro" id="IPR000587">
    <property type="entry name" value="Creatinase_N"/>
</dbReference>
<keyword evidence="6" id="KW-1185">Reference proteome</keyword>
<accession>A0A8I2H559</accession>
<dbReference type="CDD" id="cd01092">
    <property type="entry name" value="APP-like"/>
    <property type="match status" value="1"/>
</dbReference>
<dbReference type="InterPro" id="IPR001714">
    <property type="entry name" value="Pept_M24_MAP"/>
</dbReference>
<gene>
    <name evidence="3" type="ORF">F9Y85_03495</name>
    <name evidence="4" type="ORF">R5H13_10070</name>
</gene>
<dbReference type="Gene3D" id="3.40.350.10">
    <property type="entry name" value="Creatinase/prolidase N-terminal domain"/>
    <property type="match status" value="1"/>
</dbReference>
<organism evidence="3 5">
    <name type="scientific">Pseudoalteromonas maricaloris</name>
    <dbReference type="NCBI Taxonomy" id="184924"/>
    <lineage>
        <taxon>Bacteria</taxon>
        <taxon>Pseudomonadati</taxon>
        <taxon>Pseudomonadota</taxon>
        <taxon>Gammaproteobacteria</taxon>
        <taxon>Alteromonadales</taxon>
        <taxon>Pseudoalteromonadaceae</taxon>
        <taxon>Pseudoalteromonas</taxon>
    </lineage>
</organism>
<evidence type="ECO:0000259" key="2">
    <source>
        <dbReference type="Pfam" id="PF01321"/>
    </source>
</evidence>
<dbReference type="Proteomes" id="UP001304419">
    <property type="component" value="Chromosome 1"/>
</dbReference>
<dbReference type="InterPro" id="IPR029149">
    <property type="entry name" value="Creatin/AminoP/Spt16_N"/>
</dbReference>
<keyword evidence="3" id="KW-0645">Protease</keyword>
<dbReference type="GO" id="GO:0008235">
    <property type="term" value="F:metalloexopeptidase activity"/>
    <property type="evidence" value="ECO:0007669"/>
    <property type="project" value="UniProtKB-ARBA"/>
</dbReference>
<dbReference type="PANTHER" id="PTHR46112">
    <property type="entry name" value="AMINOPEPTIDASE"/>
    <property type="match status" value="1"/>
</dbReference>
<dbReference type="PRINTS" id="PR00599">
    <property type="entry name" value="MAPEPTIDASE"/>
</dbReference>
<dbReference type="GO" id="GO:0004177">
    <property type="term" value="F:aminopeptidase activity"/>
    <property type="evidence" value="ECO:0007669"/>
    <property type="project" value="UniProtKB-KW"/>
</dbReference>
<sequence length="362" mass="40123">MNVDYAARQQRLVNKLQQHQSDAIIIYGYENIVYLTGFTGHAATLLMSSNGRHRLITDYRYFERACNEAVGVEVILRNRDKETLPDCIFRLLDEPRQLAFEAHQISHADYVSLNISAKNTTLVAAPLWVESLRQVKDSYEINCIKRAAEIADSALAQTLPLLKVGITEREAAIELEYQMQKLGSEGLSFDTILLFGARSSLPHGNPGQTKLNLGDLVLIDFGAVISGYRSDMTRSYVLGEPTKQQQSIYDTVQHAQRAALALIKAGVNCVDLNNASHDVLSHSDFAQYAGEGLGHGVGLFLHEQPFIKPGVDHQLEAGNIITIEPGIYIPNYGGVRLEEDVLVTENGFECLTHAPQVFQLTN</sequence>
<dbReference type="Proteomes" id="UP000646877">
    <property type="component" value="Unassembled WGS sequence"/>
</dbReference>
<dbReference type="InterPro" id="IPR050659">
    <property type="entry name" value="Peptidase_M24B"/>
</dbReference>
<dbReference type="SUPFAM" id="SSF53092">
    <property type="entry name" value="Creatinase/prolidase N-terminal domain"/>
    <property type="match status" value="1"/>
</dbReference>
<keyword evidence="3" id="KW-0031">Aminopeptidase</keyword>
<evidence type="ECO:0000259" key="1">
    <source>
        <dbReference type="Pfam" id="PF00557"/>
    </source>
</evidence>
<evidence type="ECO:0000313" key="3">
    <source>
        <dbReference type="EMBL" id="NLR20401.1"/>
    </source>
</evidence>
<dbReference type="InterPro" id="IPR000994">
    <property type="entry name" value="Pept_M24"/>
</dbReference>
<evidence type="ECO:0000313" key="4">
    <source>
        <dbReference type="EMBL" id="WOX27018.1"/>
    </source>
</evidence>